<feature type="transmembrane region" description="Helical" evidence="7">
    <location>
        <begin position="39"/>
        <end position="62"/>
    </location>
</feature>
<evidence type="ECO:0000256" key="5">
    <source>
        <dbReference type="ARBA" id="ARBA00023065"/>
    </source>
</evidence>
<organism evidence="9 10">
    <name type="scientific">Saccharothrix coeruleofusca</name>
    <dbReference type="NCBI Taxonomy" id="33919"/>
    <lineage>
        <taxon>Bacteria</taxon>
        <taxon>Bacillati</taxon>
        <taxon>Actinomycetota</taxon>
        <taxon>Actinomycetes</taxon>
        <taxon>Pseudonocardiales</taxon>
        <taxon>Pseudonocardiaceae</taxon>
        <taxon>Saccharothrix</taxon>
    </lineage>
</organism>
<protein>
    <recommendedName>
        <fullName evidence="8">Cation/H+ exchanger transmembrane domain-containing protein</fullName>
    </recommendedName>
</protein>
<dbReference type="Gene3D" id="1.20.1530.20">
    <property type="match status" value="1"/>
</dbReference>
<dbReference type="PANTHER" id="PTHR32468">
    <property type="entry name" value="CATION/H + ANTIPORTER"/>
    <property type="match status" value="1"/>
</dbReference>
<feature type="transmembrane region" description="Helical" evidence="7">
    <location>
        <begin position="137"/>
        <end position="155"/>
    </location>
</feature>
<keyword evidence="3 7" id="KW-0812">Transmembrane</keyword>
<keyword evidence="4 7" id="KW-1133">Transmembrane helix</keyword>
<keyword evidence="2" id="KW-0813">Transport</keyword>
<dbReference type="Proteomes" id="UP000639606">
    <property type="component" value="Unassembled WGS sequence"/>
</dbReference>
<feature type="transmembrane region" description="Helical" evidence="7">
    <location>
        <begin position="241"/>
        <end position="274"/>
    </location>
</feature>
<keyword evidence="6 7" id="KW-0472">Membrane</keyword>
<dbReference type="InterPro" id="IPR006153">
    <property type="entry name" value="Cation/H_exchanger_TM"/>
</dbReference>
<dbReference type="EMBL" id="BMRG01000018">
    <property type="protein sequence ID" value="GGP78965.1"/>
    <property type="molecule type" value="Genomic_DNA"/>
</dbReference>
<feature type="domain" description="Cation/H+ exchanger transmembrane" evidence="8">
    <location>
        <begin position="19"/>
        <end position="405"/>
    </location>
</feature>
<reference evidence="9" key="2">
    <citation type="submission" date="2020-09" db="EMBL/GenBank/DDBJ databases">
        <authorList>
            <person name="Sun Q."/>
            <person name="Ohkuma M."/>
        </authorList>
    </citation>
    <scope>NUCLEOTIDE SEQUENCE</scope>
    <source>
        <strain evidence="9">JCM 3313</strain>
    </source>
</reference>
<comment type="subcellular location">
    <subcellularLocation>
        <location evidence="1">Membrane</location>
        <topology evidence="1">Multi-pass membrane protein</topology>
    </subcellularLocation>
</comment>
<evidence type="ECO:0000256" key="1">
    <source>
        <dbReference type="ARBA" id="ARBA00004141"/>
    </source>
</evidence>
<accession>A0A918ASY2</accession>
<proteinExistence type="predicted"/>
<feature type="transmembrane region" description="Helical" evidence="7">
    <location>
        <begin position="318"/>
        <end position="340"/>
    </location>
</feature>
<feature type="transmembrane region" description="Helical" evidence="7">
    <location>
        <begin position="207"/>
        <end position="229"/>
    </location>
</feature>
<dbReference type="GO" id="GO:0016020">
    <property type="term" value="C:membrane"/>
    <property type="evidence" value="ECO:0007669"/>
    <property type="project" value="UniProtKB-SubCell"/>
</dbReference>
<evidence type="ECO:0000256" key="7">
    <source>
        <dbReference type="SAM" id="Phobius"/>
    </source>
</evidence>
<evidence type="ECO:0000256" key="4">
    <source>
        <dbReference type="ARBA" id="ARBA00022989"/>
    </source>
</evidence>
<dbReference type="GO" id="GO:1902600">
    <property type="term" value="P:proton transmembrane transport"/>
    <property type="evidence" value="ECO:0007669"/>
    <property type="project" value="InterPro"/>
</dbReference>
<sequence length="437" mass="45053">MSQHVLLVFLLQLAVLLVVAFALGRLACRLGLPAVVGELLTGVLLGPSLLGHLAPGLSGWLLPRDPAQMHLLDAVAQLAVVLLVGITGVQLDLKVLRRRRATALRISLAGLLIPLAAGVGVGYLLHGHVSPGQPDRVVFALFLGVAMCVSAIPVISKTLSDMGLLHRDVGQLTLTAGMVDDAVGWLLLSVVSALAGAHALGAAGMSVLYLALFVALAGVAGRPLVRAALRVAARSPEAGPPVVVACAVILAGAVVTHALGMEAVFGAFIAGILVGSAGPEVTSRLAPLRTVTLAVLAPIFLAAAGLRMDLTSLRDPDVLVAALVVLAVAVLGKFAGAYLGARLSRLGHWEGLALGAGMNARGVVEVVVAMVGLRIGVLNTAGYTIVVLVAIVTSVMAPFVLRAAMRRVEHSAEERLRAAEYDRIWSQQRAGEPRHGE</sequence>
<evidence type="ECO:0000313" key="9">
    <source>
        <dbReference type="EMBL" id="GGP78965.1"/>
    </source>
</evidence>
<evidence type="ECO:0000256" key="3">
    <source>
        <dbReference type="ARBA" id="ARBA00022692"/>
    </source>
</evidence>
<feature type="transmembrane region" description="Helical" evidence="7">
    <location>
        <begin position="74"/>
        <end position="91"/>
    </location>
</feature>
<dbReference type="PANTHER" id="PTHR32468:SF0">
    <property type="entry name" value="K(+)_H(+) ANTIPORTER 1"/>
    <property type="match status" value="1"/>
</dbReference>
<evidence type="ECO:0000313" key="10">
    <source>
        <dbReference type="Proteomes" id="UP000639606"/>
    </source>
</evidence>
<evidence type="ECO:0000256" key="2">
    <source>
        <dbReference type="ARBA" id="ARBA00022448"/>
    </source>
</evidence>
<feature type="transmembrane region" description="Helical" evidence="7">
    <location>
        <begin position="286"/>
        <end position="306"/>
    </location>
</feature>
<reference evidence="9" key="1">
    <citation type="journal article" date="2014" name="Int. J. Syst. Evol. Microbiol.">
        <title>Complete genome sequence of Corynebacterium casei LMG S-19264T (=DSM 44701T), isolated from a smear-ripened cheese.</title>
        <authorList>
            <consortium name="US DOE Joint Genome Institute (JGI-PGF)"/>
            <person name="Walter F."/>
            <person name="Albersmeier A."/>
            <person name="Kalinowski J."/>
            <person name="Ruckert C."/>
        </authorList>
    </citation>
    <scope>NUCLEOTIDE SEQUENCE</scope>
    <source>
        <strain evidence="9">JCM 3313</strain>
    </source>
</reference>
<dbReference type="Pfam" id="PF00999">
    <property type="entry name" value="Na_H_Exchanger"/>
    <property type="match status" value="1"/>
</dbReference>
<keyword evidence="10" id="KW-1185">Reference proteome</keyword>
<dbReference type="InterPro" id="IPR050794">
    <property type="entry name" value="CPA2_transporter"/>
</dbReference>
<dbReference type="AlphaFoldDB" id="A0A918ASY2"/>
<gene>
    <name evidence="9" type="ORF">GCM10010185_61070</name>
</gene>
<comment type="caution">
    <text evidence="9">The sequence shown here is derived from an EMBL/GenBank/DDBJ whole genome shotgun (WGS) entry which is preliminary data.</text>
</comment>
<dbReference type="InterPro" id="IPR038770">
    <property type="entry name" value="Na+/solute_symporter_sf"/>
</dbReference>
<dbReference type="RefSeq" id="WP_229796238.1">
    <property type="nucleotide sequence ID" value="NZ_BMRG01000018.1"/>
</dbReference>
<feature type="transmembrane region" description="Helical" evidence="7">
    <location>
        <begin position="182"/>
        <end position="200"/>
    </location>
</feature>
<keyword evidence="5" id="KW-0406">Ion transport</keyword>
<evidence type="ECO:0000259" key="8">
    <source>
        <dbReference type="Pfam" id="PF00999"/>
    </source>
</evidence>
<evidence type="ECO:0000256" key="6">
    <source>
        <dbReference type="ARBA" id="ARBA00023136"/>
    </source>
</evidence>
<name>A0A918ASY2_9PSEU</name>
<dbReference type="GO" id="GO:0015297">
    <property type="term" value="F:antiporter activity"/>
    <property type="evidence" value="ECO:0007669"/>
    <property type="project" value="InterPro"/>
</dbReference>
<feature type="transmembrane region" description="Helical" evidence="7">
    <location>
        <begin position="103"/>
        <end position="125"/>
    </location>
</feature>
<feature type="transmembrane region" description="Helical" evidence="7">
    <location>
        <begin position="381"/>
        <end position="401"/>
    </location>
</feature>